<sequence length="303" mass="33375">MDNNQKSAVCWILSDSFILSLMLLLGGILGKSVSPFQVVFLVNVMAAVAAITLFSKGRWENIRPTNMSLHVYRGALGVSSTVCLFYALQYLSLAEVTAINFFVPLITSVLSVYIFKEKPKHYVYGAIILNLAGVLLMLSPKLLNEVGNSESPLIGLAFSLCAVTVLVIYNVNLKRIGNAEKVIPQMVFGPLYSALLLLPVMYFVWTPLDTQSWLLIMVYGALLITKLAARFFAFNKSDLSKLMPLEYAQILFSSILGYLFLNQTQSVLGLVGIALIVLSSVSHLLFMHFENKQINDSSLGGSQ</sequence>
<feature type="domain" description="EamA" evidence="6">
    <location>
        <begin position="7"/>
        <end position="138"/>
    </location>
</feature>
<evidence type="ECO:0000256" key="5">
    <source>
        <dbReference type="SAM" id="Phobius"/>
    </source>
</evidence>
<gene>
    <name evidence="7" type="ORF">J5X90_20745</name>
</gene>
<comment type="subcellular location">
    <subcellularLocation>
        <location evidence="1">Membrane</location>
        <topology evidence="1">Multi-pass membrane protein</topology>
    </subcellularLocation>
</comment>
<evidence type="ECO:0000256" key="2">
    <source>
        <dbReference type="ARBA" id="ARBA00022692"/>
    </source>
</evidence>
<organism evidence="7 8">
    <name type="scientific">Pseudoalteromonas viridis</name>
    <dbReference type="NCBI Taxonomy" id="339617"/>
    <lineage>
        <taxon>Bacteria</taxon>
        <taxon>Pseudomonadati</taxon>
        <taxon>Pseudomonadota</taxon>
        <taxon>Gammaproteobacteria</taxon>
        <taxon>Alteromonadales</taxon>
        <taxon>Pseudoalteromonadaceae</taxon>
        <taxon>Pseudoalteromonas</taxon>
    </lineage>
</organism>
<accession>A0ABX7VC73</accession>
<dbReference type="RefSeq" id="WP_209054255.1">
    <property type="nucleotide sequence ID" value="NZ_CP072426.1"/>
</dbReference>
<evidence type="ECO:0000256" key="3">
    <source>
        <dbReference type="ARBA" id="ARBA00022989"/>
    </source>
</evidence>
<evidence type="ECO:0000259" key="6">
    <source>
        <dbReference type="Pfam" id="PF00892"/>
    </source>
</evidence>
<feature type="transmembrane region" description="Helical" evidence="5">
    <location>
        <begin position="36"/>
        <end position="54"/>
    </location>
</feature>
<feature type="transmembrane region" description="Helical" evidence="5">
    <location>
        <begin position="122"/>
        <end position="140"/>
    </location>
</feature>
<dbReference type="SUPFAM" id="SSF103481">
    <property type="entry name" value="Multidrug resistance efflux transporter EmrE"/>
    <property type="match status" value="2"/>
</dbReference>
<evidence type="ECO:0000256" key="4">
    <source>
        <dbReference type="ARBA" id="ARBA00023136"/>
    </source>
</evidence>
<keyword evidence="4 5" id="KW-0472">Membrane</keyword>
<keyword evidence="2 5" id="KW-0812">Transmembrane</keyword>
<feature type="transmembrane region" description="Helical" evidence="5">
    <location>
        <begin position="211"/>
        <end position="233"/>
    </location>
</feature>
<dbReference type="Pfam" id="PF00892">
    <property type="entry name" value="EamA"/>
    <property type="match status" value="1"/>
</dbReference>
<evidence type="ECO:0000313" key="7">
    <source>
        <dbReference type="EMBL" id="QTL38170.1"/>
    </source>
</evidence>
<reference evidence="7 8" key="1">
    <citation type="submission" date="2021-03" db="EMBL/GenBank/DDBJ databases">
        <title>Complete Genome of Pseudoalteromonas viridis Strain BBR56, a new biocontrol bacterial candidate.</title>
        <authorList>
            <person name="Handayani D.P."/>
            <person name="Isnansetyo A."/>
            <person name="Istiqomah I."/>
            <person name="Jumina J."/>
        </authorList>
    </citation>
    <scope>NUCLEOTIDE SEQUENCE [LARGE SCALE GENOMIC DNA]</scope>
    <source>
        <strain evidence="7 8">BBR56</strain>
    </source>
</reference>
<dbReference type="PANTHER" id="PTHR22911:SF6">
    <property type="entry name" value="SOLUTE CARRIER FAMILY 35 MEMBER G1"/>
    <property type="match status" value="1"/>
</dbReference>
<feature type="transmembrane region" description="Helical" evidence="5">
    <location>
        <begin position="74"/>
        <end position="92"/>
    </location>
</feature>
<evidence type="ECO:0000313" key="8">
    <source>
        <dbReference type="Proteomes" id="UP000665025"/>
    </source>
</evidence>
<keyword evidence="8" id="KW-1185">Reference proteome</keyword>
<proteinExistence type="predicted"/>
<keyword evidence="3 5" id="KW-1133">Transmembrane helix</keyword>
<dbReference type="PANTHER" id="PTHR22911">
    <property type="entry name" value="ACYL-MALONYL CONDENSING ENZYME-RELATED"/>
    <property type="match status" value="1"/>
</dbReference>
<feature type="transmembrane region" description="Helical" evidence="5">
    <location>
        <begin position="12"/>
        <end position="30"/>
    </location>
</feature>
<feature type="transmembrane region" description="Helical" evidence="5">
    <location>
        <begin position="152"/>
        <end position="171"/>
    </location>
</feature>
<feature type="transmembrane region" description="Helical" evidence="5">
    <location>
        <begin position="98"/>
        <end position="115"/>
    </location>
</feature>
<dbReference type="InterPro" id="IPR037185">
    <property type="entry name" value="EmrE-like"/>
</dbReference>
<dbReference type="InterPro" id="IPR000620">
    <property type="entry name" value="EamA_dom"/>
</dbReference>
<feature type="transmembrane region" description="Helical" evidence="5">
    <location>
        <begin position="267"/>
        <end position="286"/>
    </location>
</feature>
<feature type="transmembrane region" description="Helical" evidence="5">
    <location>
        <begin position="183"/>
        <end position="205"/>
    </location>
</feature>
<protein>
    <submittedName>
        <fullName evidence="7">DMT family transporter</fullName>
    </submittedName>
</protein>
<name>A0ABX7VC73_9GAMM</name>
<dbReference type="Proteomes" id="UP000665025">
    <property type="component" value="Chromosome 2"/>
</dbReference>
<dbReference type="EMBL" id="CP072426">
    <property type="protein sequence ID" value="QTL38170.1"/>
    <property type="molecule type" value="Genomic_DNA"/>
</dbReference>
<evidence type="ECO:0000256" key="1">
    <source>
        <dbReference type="ARBA" id="ARBA00004141"/>
    </source>
</evidence>